<organism evidence="1 2">
    <name type="scientific">Clonostachys rosea f. rosea IK726</name>
    <dbReference type="NCBI Taxonomy" id="1349383"/>
    <lineage>
        <taxon>Eukaryota</taxon>
        <taxon>Fungi</taxon>
        <taxon>Dikarya</taxon>
        <taxon>Ascomycota</taxon>
        <taxon>Pezizomycotina</taxon>
        <taxon>Sordariomycetes</taxon>
        <taxon>Hypocreomycetidae</taxon>
        <taxon>Hypocreales</taxon>
        <taxon>Bionectriaceae</taxon>
        <taxon>Clonostachys</taxon>
    </lineage>
</organism>
<evidence type="ECO:0000313" key="2">
    <source>
        <dbReference type="Proteomes" id="UP000836387"/>
    </source>
</evidence>
<gene>
    <name evidence="1" type="ORF">CRV2_00007314</name>
</gene>
<sequence>MAELPSPKLEGGPSPPVPPTVLTPVETAPSAPLAITPTPTTANISSPKAPADTVTSSPKPMAPKVNGIDEPPTTEEVSIREPVREPEPEKVEVPVIEGEEGEDRLSKSISFV</sequence>
<protein>
    <submittedName>
        <fullName evidence="1">Uncharacterized protein</fullName>
    </submittedName>
</protein>
<proteinExistence type="predicted"/>
<dbReference type="EMBL" id="CADEHS020000003">
    <property type="protein sequence ID" value="CAG9938885.1"/>
    <property type="molecule type" value="Genomic_DNA"/>
</dbReference>
<keyword evidence="2" id="KW-1185">Reference proteome</keyword>
<reference evidence="1" key="2">
    <citation type="submission" date="2021-10" db="EMBL/GenBank/DDBJ databases">
        <authorList>
            <person name="Piombo E."/>
        </authorList>
    </citation>
    <scope>NUCLEOTIDE SEQUENCE</scope>
</reference>
<accession>A0ACA9TDD7</accession>
<reference evidence="1" key="1">
    <citation type="submission" date="2020-04" db="EMBL/GenBank/DDBJ databases">
        <authorList>
            <person name="Broberg M."/>
        </authorList>
    </citation>
    <scope>NUCLEOTIDE SEQUENCE</scope>
</reference>
<evidence type="ECO:0000313" key="1">
    <source>
        <dbReference type="EMBL" id="CAG9938885.1"/>
    </source>
</evidence>
<comment type="caution">
    <text evidence="1">The sequence shown here is derived from an EMBL/GenBank/DDBJ whole genome shotgun (WGS) entry which is preliminary data.</text>
</comment>
<name>A0ACA9TDD7_BIOOC</name>
<dbReference type="Proteomes" id="UP000836387">
    <property type="component" value="Unassembled WGS sequence"/>
</dbReference>